<reference evidence="5" key="2">
    <citation type="submission" date="2014-03" db="EMBL/GenBank/DDBJ databases">
        <title>The whipworm genome and dual-species transcriptomics of an intimate host-pathogen interaction.</title>
        <authorList>
            <person name="Foth B.J."/>
            <person name="Tsai I.J."/>
            <person name="Reid A.J."/>
            <person name="Bancroft A.J."/>
            <person name="Nichol S."/>
            <person name="Tracey A."/>
            <person name="Holroyd N."/>
            <person name="Cotton J.A."/>
            <person name="Stanley E.J."/>
            <person name="Zarowiecki M."/>
            <person name="Liu J.Z."/>
            <person name="Huckvale T."/>
            <person name="Cooper P.J."/>
            <person name="Grencis R.K."/>
            <person name="Berriman M."/>
        </authorList>
    </citation>
    <scope>NUCLEOTIDE SEQUENCE [LARGE SCALE GENOMIC DNA]</scope>
</reference>
<dbReference type="Gene3D" id="1.20.120.180">
    <property type="entry name" value="Proteasome activator pa28, C-terminal domain"/>
    <property type="match status" value="1"/>
</dbReference>
<evidence type="ECO:0000259" key="4">
    <source>
        <dbReference type="Pfam" id="PF02252"/>
    </source>
</evidence>
<dbReference type="AlphaFoldDB" id="A0A077ZFH5"/>
<proteinExistence type="inferred from homology"/>
<feature type="region of interest" description="Disordered" evidence="3">
    <location>
        <begin position="110"/>
        <end position="173"/>
    </location>
</feature>
<organism evidence="5 6">
    <name type="scientific">Trichuris trichiura</name>
    <name type="common">Whipworm</name>
    <name type="synonym">Trichocephalus trichiurus</name>
    <dbReference type="NCBI Taxonomy" id="36087"/>
    <lineage>
        <taxon>Eukaryota</taxon>
        <taxon>Metazoa</taxon>
        <taxon>Ecdysozoa</taxon>
        <taxon>Nematoda</taxon>
        <taxon>Enoplea</taxon>
        <taxon>Dorylaimia</taxon>
        <taxon>Trichinellida</taxon>
        <taxon>Trichuridae</taxon>
        <taxon>Trichuris</taxon>
    </lineage>
</organism>
<dbReference type="InterPro" id="IPR036997">
    <property type="entry name" value="PA28_C_sf"/>
</dbReference>
<dbReference type="PANTHER" id="PTHR10660:SF2">
    <property type="entry name" value="LD45860P"/>
    <property type="match status" value="1"/>
</dbReference>
<evidence type="ECO:0000256" key="2">
    <source>
        <dbReference type="ARBA" id="ARBA00022942"/>
    </source>
</evidence>
<dbReference type="GO" id="GO:0008537">
    <property type="term" value="C:proteasome activator complex"/>
    <property type="evidence" value="ECO:0007669"/>
    <property type="project" value="InterPro"/>
</dbReference>
<feature type="domain" description="Proteasome activator PA28 C-terminal" evidence="4">
    <location>
        <begin position="392"/>
        <end position="525"/>
    </location>
</feature>
<dbReference type="GO" id="GO:0061133">
    <property type="term" value="F:endopeptidase activator activity"/>
    <property type="evidence" value="ECO:0007669"/>
    <property type="project" value="TreeGrafter"/>
</dbReference>
<comment type="similarity">
    <text evidence="1">Belongs to the PA28 family.</text>
</comment>
<evidence type="ECO:0000313" key="5">
    <source>
        <dbReference type="EMBL" id="CDW58278.1"/>
    </source>
</evidence>
<keyword evidence="6" id="KW-1185">Reference proteome</keyword>
<dbReference type="GO" id="GO:0005737">
    <property type="term" value="C:cytoplasm"/>
    <property type="evidence" value="ECO:0007669"/>
    <property type="project" value="TreeGrafter"/>
</dbReference>
<gene>
    <name evidence="5" type="ORF">TTRE_0000658501</name>
</gene>
<dbReference type="Pfam" id="PF02252">
    <property type="entry name" value="PA28_C"/>
    <property type="match status" value="1"/>
</dbReference>
<dbReference type="InterPro" id="IPR009077">
    <property type="entry name" value="Proteasome_activ_PA28"/>
</dbReference>
<feature type="compositionally biased region" description="Polar residues" evidence="3">
    <location>
        <begin position="236"/>
        <end position="247"/>
    </location>
</feature>
<feature type="compositionally biased region" description="Basic and acidic residues" evidence="3">
    <location>
        <begin position="110"/>
        <end position="123"/>
    </location>
</feature>
<evidence type="ECO:0000256" key="3">
    <source>
        <dbReference type="SAM" id="MobiDB-lite"/>
    </source>
</evidence>
<name>A0A077ZFH5_TRITR</name>
<accession>A0A077ZFH5</accession>
<sequence length="533" mass="59918">MPEDDQAPILKLLLIEKAEESYRTLIFEQFLSCAEEVNKIWTSIPVSPPFGSRLTDVPIPLIVEEAELEEKGSPPGYLHYVRKKKSDFGAQYPEAEEKEPPDLITACEDKVQGEQSRRSSGQEKRRRSPVGPPTETANLNSSTSEDKNANIPSRVASLDNSGKNGKHVAGAVLDNSKSREVTCERLHVGTAAESKTASKQSPLAPCKASTGDRPIQRPRLSTPPTNYEPADKDNRNPTTSAARKTSFDSSCSKTQFSMATASWLDNIDFLSDAYMTTTEKLMPKETIGDIPDVLTPLEFLSDVSDSDNPILSTAHIESWEDDKDAFLLNGFFVRDASDDVTDPDEITQPKREPISLNLPTFPSLCDQSVRMDEITVPEEAKVAIWSHGANNIQSNQAIRLLHSTLGQQLGKAIMNCHRASSLAYLYIPLAELSVTVARIIVDHFNEWLEILLSKQSCISKYYLRRAELLKDIIAMPHLEDCRLALYWMDVQEYESCRERLQQIEEFYLTMHEEVRRNWSSLYEGRKVKGLLDY</sequence>
<protein>
    <submittedName>
        <fullName evidence="5">Proteasome activator complex subunit 3</fullName>
    </submittedName>
</protein>
<keyword evidence="2 5" id="KW-0647">Proteasome</keyword>
<evidence type="ECO:0000256" key="1">
    <source>
        <dbReference type="ARBA" id="ARBA00005883"/>
    </source>
</evidence>
<dbReference type="SUPFAM" id="SSF47216">
    <property type="entry name" value="Proteasome activator"/>
    <property type="match status" value="1"/>
</dbReference>
<dbReference type="PANTHER" id="PTHR10660">
    <property type="entry name" value="PROTEASOME REGULATOR PA28"/>
    <property type="match status" value="1"/>
</dbReference>
<reference evidence="5" key="1">
    <citation type="submission" date="2014-01" db="EMBL/GenBank/DDBJ databases">
        <authorList>
            <person name="Aslett M."/>
        </authorList>
    </citation>
    <scope>NUCLEOTIDE SEQUENCE</scope>
</reference>
<dbReference type="GO" id="GO:2000045">
    <property type="term" value="P:regulation of G1/S transition of mitotic cell cycle"/>
    <property type="evidence" value="ECO:0007669"/>
    <property type="project" value="TreeGrafter"/>
</dbReference>
<dbReference type="Proteomes" id="UP000030665">
    <property type="component" value="Unassembled WGS sequence"/>
</dbReference>
<dbReference type="GO" id="GO:0005654">
    <property type="term" value="C:nucleoplasm"/>
    <property type="evidence" value="ECO:0007669"/>
    <property type="project" value="TreeGrafter"/>
</dbReference>
<dbReference type="EMBL" id="HG806299">
    <property type="protein sequence ID" value="CDW58278.1"/>
    <property type="molecule type" value="Genomic_DNA"/>
</dbReference>
<feature type="region of interest" description="Disordered" evidence="3">
    <location>
        <begin position="191"/>
        <end position="247"/>
    </location>
</feature>
<dbReference type="InterPro" id="IPR003186">
    <property type="entry name" value="PA28_C"/>
</dbReference>
<dbReference type="InterPro" id="IPR036252">
    <property type="entry name" value="Proteasome_activ_sf"/>
</dbReference>
<evidence type="ECO:0000313" key="6">
    <source>
        <dbReference type="Proteomes" id="UP000030665"/>
    </source>
</evidence>
<dbReference type="GO" id="GO:0061136">
    <property type="term" value="P:regulation of proteasomal protein catabolic process"/>
    <property type="evidence" value="ECO:0007669"/>
    <property type="project" value="TreeGrafter"/>
</dbReference>